<dbReference type="Proteomes" id="UP001204142">
    <property type="component" value="Unassembled WGS sequence"/>
</dbReference>
<reference evidence="1 2" key="1">
    <citation type="submission" date="2022-07" db="EMBL/GenBank/DDBJ databases">
        <authorList>
            <person name="Xamxidin M."/>
            <person name="Wu M."/>
        </authorList>
    </citation>
    <scope>NUCLEOTIDE SEQUENCE [LARGE SCALE GENOMIC DNA]</scope>
    <source>
        <strain evidence="1 2">NBRC 111650</strain>
    </source>
</reference>
<protein>
    <recommendedName>
        <fullName evidence="3">Integrase</fullName>
    </recommendedName>
</protein>
<evidence type="ECO:0000313" key="2">
    <source>
        <dbReference type="Proteomes" id="UP001204142"/>
    </source>
</evidence>
<comment type="caution">
    <text evidence="1">The sequence shown here is derived from an EMBL/GenBank/DDBJ whole genome shotgun (WGS) entry which is preliminary data.</text>
</comment>
<evidence type="ECO:0000313" key="1">
    <source>
        <dbReference type="EMBL" id="MCQ8896738.1"/>
    </source>
</evidence>
<name>A0ABT1WIM5_9BURK</name>
<gene>
    <name evidence="1" type="ORF">NQT62_09870</name>
</gene>
<sequence length="877" mass="101741">MSDSLITKRRERNLADWENASRNFLALNHQSIIFESDTWLVPYTQPIYFKKTKQKALELGLDPTCDTLLRCIMSSRIEAGVQSNMLADNVYRTLIQAGIENIFSFLPEHFDAAQERCAERFKAKKTIASSASTLESLANLFCEKGIIDFSWHRDKERFNHLYRKGDKTKNLDNWYINNGGYTNVDHRVAAFTDILRLAFTPDEDKTDLEKKYFGPRQEQGTLFYVLKLCAPARINEVLSMTINDIVTLNTYQEFPLNYRSYFSDANDENHDEEVNHGTLNVHRAHQRLFDRHTVLLQKGSKGAKYSAKPVLQHMNNLCGQTMNRLRELGTRSRMLARYYEDNPDELYYPPGFEYLKDKSEWTLNEIHRITHFCEPFPDPDDRAGRKAARNSVRYVFVEYFVDKSKKSGVSERFLLHELKTGLVTEPLNPSHRRNTKVEAYDAEGIKKILLKRIRASEATARRITTTTRYYGKLSEMLCLSDYERQAPFLIGAIDSDKLQMQFAKSNGKKGRRKKNLFDHLGIRMIQFDEDVPAWIDSHDFRRFLTDNALECKNAVEGMRKLSDVLINSWANRKDIGQLSSYRRPFSETTTRSNSLHPSKFEMRLLEDLGGCSEMIKDFDASVRKRATDRGLTTFTYSTSHGSDVTIALSDSLDRAHAGIDSLGKVRTMIPLRHGSCLHDHVLHPCQHIVTHCFGCNQRIYTKGDEHRYAQVKKIYESGFEFLYRQMEHYIDAIETGKMSEDDAKNLFPLLVNRDLDPAEMTNELIELFELQYERLKEWPVIFQTVEEAFVSKRNIEFECDDRYKKGDSMRYLGDNKAKIRSKLINDIDGIEEKIEHLNTENRKRYKEQVSFVDQSLAIEETKGLLNRPYLGPDEGAA</sequence>
<dbReference type="EMBL" id="JANIGO010000003">
    <property type="protein sequence ID" value="MCQ8896738.1"/>
    <property type="molecule type" value="Genomic_DNA"/>
</dbReference>
<keyword evidence="2" id="KW-1185">Reference proteome</keyword>
<proteinExistence type="predicted"/>
<dbReference type="RefSeq" id="WP_256764534.1">
    <property type="nucleotide sequence ID" value="NZ_JANIGO010000003.1"/>
</dbReference>
<accession>A0ABT1WIM5</accession>
<organism evidence="1 2">
    <name type="scientific">Limnobacter humi</name>
    <dbReference type="NCBI Taxonomy" id="1778671"/>
    <lineage>
        <taxon>Bacteria</taxon>
        <taxon>Pseudomonadati</taxon>
        <taxon>Pseudomonadota</taxon>
        <taxon>Betaproteobacteria</taxon>
        <taxon>Burkholderiales</taxon>
        <taxon>Burkholderiaceae</taxon>
        <taxon>Limnobacter</taxon>
    </lineage>
</organism>
<evidence type="ECO:0008006" key="3">
    <source>
        <dbReference type="Google" id="ProtNLM"/>
    </source>
</evidence>